<dbReference type="InterPro" id="IPR035069">
    <property type="entry name" value="TTHA1013/TTHA0281-like"/>
</dbReference>
<evidence type="ECO:0000313" key="1">
    <source>
        <dbReference type="EMBL" id="NHB87286.1"/>
    </source>
</evidence>
<dbReference type="Proteomes" id="UP000697802">
    <property type="component" value="Unassembled WGS sequence"/>
</dbReference>
<comment type="caution">
    <text evidence="1">The sequence shown here is derived from an EMBL/GenBank/DDBJ whole genome shotgun (WGS) entry which is preliminary data.</text>
</comment>
<dbReference type="SUPFAM" id="SSF143100">
    <property type="entry name" value="TTHA1013/TTHA0281-like"/>
    <property type="match status" value="1"/>
</dbReference>
<keyword evidence="2" id="KW-1185">Reference proteome</keyword>
<proteinExistence type="predicted"/>
<evidence type="ECO:0000313" key="2">
    <source>
        <dbReference type="Proteomes" id="UP000697802"/>
    </source>
</evidence>
<organism evidence="1 2">
    <name type="scientific">Photorhabdus tasmaniensis</name>
    <dbReference type="NCBI Taxonomy" id="1004159"/>
    <lineage>
        <taxon>Bacteria</taxon>
        <taxon>Pseudomonadati</taxon>
        <taxon>Pseudomonadota</taxon>
        <taxon>Gammaproteobacteria</taxon>
        <taxon>Enterobacterales</taxon>
        <taxon>Morganellaceae</taxon>
        <taxon>Photorhabdus</taxon>
    </lineage>
</organism>
<accession>A0ABX0GEU2</accession>
<reference evidence="1 2" key="1">
    <citation type="submission" date="2018-02" db="EMBL/GenBank/DDBJ databases">
        <authorList>
            <person name="Machado R.A."/>
        </authorList>
    </citation>
    <scope>NUCLEOTIDE SEQUENCE [LARGE SCALE GENOMIC DNA]</scope>
    <source>
        <strain evidence="1 2">T327</strain>
    </source>
</reference>
<dbReference type="InterPro" id="IPR008651">
    <property type="entry name" value="Uncharacterised_HicB"/>
</dbReference>
<gene>
    <name evidence="1" type="ORF">C5471_06010</name>
</gene>
<dbReference type="EMBL" id="PUJU01000009">
    <property type="protein sequence ID" value="NHB87286.1"/>
    <property type="molecule type" value="Genomic_DNA"/>
</dbReference>
<sequence>MHRPHPENHIKGGTIGFDVEDNFLFGKLAYIRDLVTYQATTIKELEEEFKKSVDLYLQDCRELNKKPDVPFKGGFNVRVIPETYRHIAELANEKGMTINAFVNKALESEISKYTRQH</sequence>
<dbReference type="Pfam" id="PF05534">
    <property type="entry name" value="HicB"/>
    <property type="match status" value="1"/>
</dbReference>
<name>A0ABX0GEU2_9GAMM</name>
<protein>
    <submittedName>
        <fullName evidence="1">Toxin-antitoxin system HicB family antitoxin</fullName>
    </submittedName>
</protein>